<comment type="caution">
    <text evidence="1">The sequence shown here is derived from an EMBL/GenBank/DDBJ whole genome shotgun (WGS) entry which is preliminary data.</text>
</comment>
<dbReference type="AlphaFoldDB" id="A0A4Q1TLI3"/>
<sequence length="85" mass="9148">MALPANTPEEIATHFGWSPRKLRALAREIGACSIVGNRMILTDNDVALLLEASRPKPAAIAAPAVGSYAELVKLRASNERRGRKP</sequence>
<reference evidence="1 2" key="1">
    <citation type="submission" date="2017-03" db="EMBL/GenBank/DDBJ databases">
        <authorList>
            <person name="Safronova V.I."/>
            <person name="Sazanova A.L."/>
            <person name="Chirak E.R."/>
        </authorList>
    </citation>
    <scope>NUCLEOTIDE SEQUENCE [LARGE SCALE GENOMIC DNA]</scope>
    <source>
        <strain evidence="1 2">Tri-43</strain>
    </source>
</reference>
<evidence type="ECO:0000313" key="2">
    <source>
        <dbReference type="Proteomes" id="UP000290767"/>
    </source>
</evidence>
<dbReference type="Proteomes" id="UP000290767">
    <property type="component" value="Unassembled WGS sequence"/>
</dbReference>
<evidence type="ECO:0008006" key="3">
    <source>
        <dbReference type="Google" id="ProtNLM"/>
    </source>
</evidence>
<accession>A0A4Q1TLI3</accession>
<evidence type="ECO:0000313" key="1">
    <source>
        <dbReference type="EMBL" id="RXT18785.1"/>
    </source>
</evidence>
<dbReference type="EMBL" id="MZMU01000019">
    <property type="protein sequence ID" value="RXT18785.1"/>
    <property type="molecule type" value="Genomic_DNA"/>
</dbReference>
<protein>
    <recommendedName>
        <fullName evidence="3">DNA-binding protein</fullName>
    </recommendedName>
</protein>
<name>A0A4Q1TLI3_RHILE</name>
<organism evidence="1 2">
    <name type="scientific">Rhizobium leguminosarum</name>
    <dbReference type="NCBI Taxonomy" id="384"/>
    <lineage>
        <taxon>Bacteria</taxon>
        <taxon>Pseudomonadati</taxon>
        <taxon>Pseudomonadota</taxon>
        <taxon>Alphaproteobacteria</taxon>
        <taxon>Hyphomicrobiales</taxon>
        <taxon>Rhizobiaceae</taxon>
        <taxon>Rhizobium/Agrobacterium group</taxon>
        <taxon>Rhizobium</taxon>
    </lineage>
</organism>
<proteinExistence type="predicted"/>
<gene>
    <name evidence="1" type="ORF">B5P46_28270</name>
</gene>